<dbReference type="InterPro" id="IPR006059">
    <property type="entry name" value="SBP"/>
</dbReference>
<dbReference type="PANTHER" id="PTHR43649:SF32">
    <property type="entry name" value="SUGAR BINDING SECRETED PROTEIN"/>
    <property type="match status" value="1"/>
</dbReference>
<dbReference type="EMBL" id="BORR01000006">
    <property type="protein sequence ID" value="GIO37062.1"/>
    <property type="molecule type" value="Genomic_DNA"/>
</dbReference>
<reference evidence="3 4" key="1">
    <citation type="submission" date="2021-03" db="EMBL/GenBank/DDBJ databases">
        <title>Antimicrobial resistance genes in bacteria isolated from Japanese honey, and their potential for conferring macrolide and lincosamide resistance in the American foulbrood pathogen Paenibacillus larvae.</title>
        <authorList>
            <person name="Okamoto M."/>
            <person name="Kumagai M."/>
            <person name="Kanamori H."/>
            <person name="Takamatsu D."/>
        </authorList>
    </citation>
    <scope>NUCLEOTIDE SEQUENCE [LARGE SCALE GENOMIC DNA]</scope>
    <source>
        <strain evidence="3 4">J41TS12</strain>
    </source>
</reference>
<evidence type="ECO:0000313" key="4">
    <source>
        <dbReference type="Proteomes" id="UP000681162"/>
    </source>
</evidence>
<name>A0A920CHR8_9BACL</name>
<evidence type="ECO:0000256" key="2">
    <source>
        <dbReference type="SAM" id="SignalP"/>
    </source>
</evidence>
<dbReference type="PANTHER" id="PTHR43649">
    <property type="entry name" value="ARABINOSE-BINDING PROTEIN-RELATED"/>
    <property type="match status" value="1"/>
</dbReference>
<gene>
    <name evidence="3" type="primary">lacE</name>
    <name evidence="3" type="ORF">J41TS12_19230</name>
</gene>
<dbReference type="PROSITE" id="PS51257">
    <property type="entry name" value="PROKAR_LIPOPROTEIN"/>
    <property type="match status" value="1"/>
</dbReference>
<keyword evidence="2" id="KW-0732">Signal</keyword>
<feature type="compositionally biased region" description="Low complexity" evidence="1">
    <location>
        <begin position="36"/>
        <end position="46"/>
    </location>
</feature>
<keyword evidence="4" id="KW-1185">Reference proteome</keyword>
<dbReference type="AlphaFoldDB" id="A0A920CHR8"/>
<evidence type="ECO:0000313" key="3">
    <source>
        <dbReference type="EMBL" id="GIO37062.1"/>
    </source>
</evidence>
<dbReference type="Gene3D" id="3.40.190.10">
    <property type="entry name" value="Periplasmic binding protein-like II"/>
    <property type="match status" value="1"/>
</dbReference>
<feature type="chain" id="PRO_5039324152" evidence="2">
    <location>
        <begin position="23"/>
        <end position="446"/>
    </location>
</feature>
<organism evidence="3 4">
    <name type="scientific">Paenibacillus antibioticophila</name>
    <dbReference type="NCBI Taxonomy" id="1274374"/>
    <lineage>
        <taxon>Bacteria</taxon>
        <taxon>Bacillati</taxon>
        <taxon>Bacillota</taxon>
        <taxon>Bacilli</taxon>
        <taxon>Bacillales</taxon>
        <taxon>Paenibacillaceae</taxon>
        <taxon>Paenibacillus</taxon>
    </lineage>
</organism>
<dbReference type="RefSeq" id="WP_212939375.1">
    <property type="nucleotide sequence ID" value="NZ_BORR01000006.1"/>
</dbReference>
<evidence type="ECO:0000256" key="1">
    <source>
        <dbReference type="SAM" id="MobiDB-lite"/>
    </source>
</evidence>
<feature type="region of interest" description="Disordered" evidence="1">
    <location>
        <begin position="27"/>
        <end position="51"/>
    </location>
</feature>
<dbReference type="SUPFAM" id="SSF53850">
    <property type="entry name" value="Periplasmic binding protein-like II"/>
    <property type="match status" value="1"/>
</dbReference>
<dbReference type="Proteomes" id="UP000681162">
    <property type="component" value="Unassembled WGS sequence"/>
</dbReference>
<accession>A0A920CHR8</accession>
<feature type="signal peptide" evidence="2">
    <location>
        <begin position="1"/>
        <end position="22"/>
    </location>
</feature>
<protein>
    <submittedName>
        <fullName evidence="3">ABC transporter substrate-binding protein</fullName>
    </submittedName>
</protein>
<proteinExistence type="predicted"/>
<sequence length="446" mass="48135">MKKTVSLLLAGLMLMLTLSACSGNSGGASGSGGSEGAENSGTTNSSGSGGSQEVTVWAWDPNFNIAALKLAKERFEAKHQDITVNIIEYAQDDIIQKLNTGLNSGTTKGLPNIVLIEDYRAQNFLQAYPDAFRDMSDVIRSDDFAEYKIGPTSYDGKQFGVPFDSGATGLYIRTDYLEQAGYTVDDVTNMDWKQFIEVGKKIKEVTGKDMLTQDPNDLGLIRVMAQSAGSWYLKEDGKTPNIADNPVIKEALETYKAMFDANIVKMNSDWSQFLAAFNNGDVASVPTGNWITPSVKAEASQSGNWAVVPIPRLGGSADSVNASSLGGSSWYVMNMDGQDAAASFLAETFGSDSELYSALLEQIGAIGSLKAAASGSAYEKADDYFGGQKIYADFAKWTEEVPKVNYGLHTYAIEDILVIEIQNYLNGKDVDSVMRDAQTQAESQLQ</sequence>
<dbReference type="InterPro" id="IPR050490">
    <property type="entry name" value="Bact_solute-bd_prot1"/>
</dbReference>
<dbReference type="Pfam" id="PF13416">
    <property type="entry name" value="SBP_bac_8"/>
    <property type="match status" value="1"/>
</dbReference>
<comment type="caution">
    <text evidence="3">The sequence shown here is derived from an EMBL/GenBank/DDBJ whole genome shotgun (WGS) entry which is preliminary data.</text>
</comment>